<name>U6M484_EIMMA</name>
<reference evidence="1" key="2">
    <citation type="submission" date="2013-10" db="EMBL/GenBank/DDBJ databases">
        <authorList>
            <person name="Aslett M."/>
        </authorList>
    </citation>
    <scope>NUCLEOTIDE SEQUENCE [LARGE SCALE GENOMIC DNA]</scope>
    <source>
        <strain evidence="1">Weybridge</strain>
    </source>
</reference>
<protein>
    <submittedName>
        <fullName evidence="1">Patatin-like phospholipase domain-containing protein, putative</fullName>
    </submittedName>
</protein>
<dbReference type="OMA" id="KWRGGFI"/>
<dbReference type="RefSeq" id="XP_013333899.1">
    <property type="nucleotide sequence ID" value="XM_013478445.1"/>
</dbReference>
<dbReference type="GeneID" id="25337266"/>
<evidence type="ECO:0000313" key="1">
    <source>
        <dbReference type="EMBL" id="CDJ57249.1"/>
    </source>
</evidence>
<evidence type="ECO:0000313" key="2">
    <source>
        <dbReference type="Proteomes" id="UP000030763"/>
    </source>
</evidence>
<accession>U6M484</accession>
<dbReference type="OrthoDB" id="10049244at2759"/>
<sequence>MRAHGEAGRPVSWRGAGGKWRGGFILSGLELFLKEHLRFLLRLIALLNVSPTLRGINARALAFQPYSGDVTVSPRKLNWRHLRLMNDQSLDDVAWYVQEGRLMAFPKLHLISNRIRIEKAIDRLVAAVNAKHPHCISA</sequence>
<dbReference type="VEuPathDB" id="ToxoDB:EMWEY_00032800"/>
<keyword evidence="2" id="KW-1185">Reference proteome</keyword>
<dbReference type="AlphaFoldDB" id="U6M484"/>
<reference evidence="1" key="1">
    <citation type="submission" date="2013-10" db="EMBL/GenBank/DDBJ databases">
        <title>Genomic analysis of the causative agents of coccidiosis in chickens.</title>
        <authorList>
            <person name="Reid A.J."/>
            <person name="Blake D."/>
            <person name="Billington K."/>
            <person name="Browne H."/>
            <person name="Dunn M."/>
            <person name="Hung S."/>
            <person name="Kawahara F."/>
            <person name="Miranda-Saavedra D."/>
            <person name="Mourier T."/>
            <person name="Nagra H."/>
            <person name="Otto T.D."/>
            <person name="Rawlings N."/>
            <person name="Sanchez A."/>
            <person name="Sanders M."/>
            <person name="Subramaniam C."/>
            <person name="Tay Y."/>
            <person name="Dear P."/>
            <person name="Doerig C."/>
            <person name="Gruber A."/>
            <person name="Parkinson J."/>
            <person name="Shirley M."/>
            <person name="Wan K.L."/>
            <person name="Berriman M."/>
            <person name="Tomley F."/>
            <person name="Pain A."/>
        </authorList>
    </citation>
    <scope>NUCLEOTIDE SEQUENCE [LARGE SCALE GENOMIC DNA]</scope>
    <source>
        <strain evidence="1">Weybridge</strain>
    </source>
</reference>
<dbReference type="Proteomes" id="UP000030763">
    <property type="component" value="Unassembled WGS sequence"/>
</dbReference>
<gene>
    <name evidence="1" type="ORF">EMWEY_00032800</name>
</gene>
<proteinExistence type="predicted"/>
<dbReference type="EMBL" id="HG719244">
    <property type="protein sequence ID" value="CDJ57249.1"/>
    <property type="molecule type" value="Genomic_DNA"/>
</dbReference>
<organism evidence="1 2">
    <name type="scientific">Eimeria maxima</name>
    <name type="common">Coccidian parasite</name>
    <dbReference type="NCBI Taxonomy" id="5804"/>
    <lineage>
        <taxon>Eukaryota</taxon>
        <taxon>Sar</taxon>
        <taxon>Alveolata</taxon>
        <taxon>Apicomplexa</taxon>
        <taxon>Conoidasida</taxon>
        <taxon>Coccidia</taxon>
        <taxon>Eucoccidiorida</taxon>
        <taxon>Eimeriorina</taxon>
        <taxon>Eimeriidae</taxon>
        <taxon>Eimeria</taxon>
    </lineage>
</organism>